<name>A0A6A3BT23_HIBSY</name>
<proteinExistence type="predicted"/>
<dbReference type="GO" id="GO:0009639">
    <property type="term" value="P:response to red or far red light"/>
    <property type="evidence" value="ECO:0007669"/>
    <property type="project" value="InterPro"/>
</dbReference>
<protein>
    <recommendedName>
        <fullName evidence="1">DUF641 domain-containing protein</fullName>
    </recommendedName>
</protein>
<comment type="caution">
    <text evidence="2">The sequence shown here is derived from an EMBL/GenBank/DDBJ whole genome shotgun (WGS) entry which is preliminary data.</text>
</comment>
<dbReference type="AlphaFoldDB" id="A0A6A3BT23"/>
<dbReference type="EMBL" id="VEPZ02000778">
    <property type="protein sequence ID" value="KAE8719976.1"/>
    <property type="molecule type" value="Genomic_DNA"/>
</dbReference>
<dbReference type="PANTHER" id="PTHR31161">
    <property type="entry name" value="PROTEIN GRAVITROPIC IN THE LIGHT 1"/>
    <property type="match status" value="1"/>
</dbReference>
<dbReference type="InterPro" id="IPR006943">
    <property type="entry name" value="DUF641_pln"/>
</dbReference>
<reference evidence="2" key="1">
    <citation type="submission" date="2019-09" db="EMBL/GenBank/DDBJ databases">
        <title>Draft genome information of white flower Hibiscus syriacus.</title>
        <authorList>
            <person name="Kim Y.-M."/>
        </authorList>
    </citation>
    <scope>NUCLEOTIDE SEQUENCE [LARGE SCALE GENOMIC DNA]</scope>
    <source>
        <strain evidence="2">YM2019G1</strain>
        <tissue evidence="2">Leaf</tissue>
    </source>
</reference>
<sequence length="222" mass="24914">MAHKSKLARTFQSVINLRTAAKITSSNRIGNGSHGGSDVNRRGAALEALVAMVFASVTSIKAAYVELQMAQNSYNNDAIQATDQAVVEQLKVLSELKHNFVRLMMNEMEIAKWDVDAAAKSIEPGFVSHVFEVIEEEYFKEFKSLKIAQPKSFLIQNLDSSFAKLAIAKFLKLVHPIMECSFSGNLNRRKLVINGGFPDIVFLQLMQRWEGNFGYYVAWGFR</sequence>
<dbReference type="Pfam" id="PF04859">
    <property type="entry name" value="DUF641"/>
    <property type="match status" value="1"/>
</dbReference>
<dbReference type="GO" id="GO:0009959">
    <property type="term" value="P:negative gravitropism"/>
    <property type="evidence" value="ECO:0007669"/>
    <property type="project" value="InterPro"/>
</dbReference>
<dbReference type="InterPro" id="IPR040225">
    <property type="entry name" value="GIL1-like"/>
</dbReference>
<accession>A0A6A3BT23</accession>
<organism evidence="2">
    <name type="scientific">Hibiscus syriacus</name>
    <name type="common">Rose of Sharon</name>
    <dbReference type="NCBI Taxonomy" id="106335"/>
    <lineage>
        <taxon>Eukaryota</taxon>
        <taxon>Viridiplantae</taxon>
        <taxon>Streptophyta</taxon>
        <taxon>Embryophyta</taxon>
        <taxon>Tracheophyta</taxon>
        <taxon>Spermatophyta</taxon>
        <taxon>Magnoliopsida</taxon>
        <taxon>eudicotyledons</taxon>
        <taxon>Gunneridae</taxon>
        <taxon>Pentapetalae</taxon>
        <taxon>rosids</taxon>
        <taxon>malvids</taxon>
        <taxon>Malvales</taxon>
        <taxon>Malvaceae</taxon>
        <taxon>Malvoideae</taxon>
        <taxon>Hibiscus</taxon>
    </lineage>
</organism>
<evidence type="ECO:0000313" key="2">
    <source>
        <dbReference type="EMBL" id="KAE8719976.1"/>
    </source>
</evidence>
<gene>
    <name evidence="2" type="ORF">F3Y22_tig00109923pilonHSYRG00050</name>
</gene>
<feature type="domain" description="DUF641" evidence="1">
    <location>
        <begin position="44"/>
        <end position="110"/>
    </location>
</feature>
<evidence type="ECO:0000259" key="1">
    <source>
        <dbReference type="Pfam" id="PF04859"/>
    </source>
</evidence>